<dbReference type="InterPro" id="IPR042938">
    <property type="entry name" value="Sfh5"/>
</dbReference>
<gene>
    <name evidence="19" type="primary">SFH5</name>
    <name evidence="19" type="ORF">N0V87_005866</name>
</gene>
<dbReference type="Gene3D" id="3.40.525.10">
    <property type="entry name" value="CRAL-TRIO lipid binding domain"/>
    <property type="match status" value="1"/>
</dbReference>
<comment type="function">
    <text evidence="15">Non-classical phosphatidylinositol (PtdIns) transfer protein (PITP), which exhibits PtdIns-binding/transfer activity in the absence of detectable PtdCho-binding/transfer activity. Regulates PtdIns(4,5)P2 homeostasis at the plasma membrane. Heme-binding protein that may play a role in organic oxidant-induced stress responses.</text>
</comment>
<dbReference type="OrthoDB" id="75724at2759"/>
<evidence type="ECO:0000256" key="8">
    <source>
        <dbReference type="ARBA" id="ARBA00022723"/>
    </source>
</evidence>
<dbReference type="SUPFAM" id="SSF52087">
    <property type="entry name" value="CRAL/TRIO domain"/>
    <property type="match status" value="1"/>
</dbReference>
<evidence type="ECO:0000256" key="2">
    <source>
        <dbReference type="ARBA" id="ARBA00004406"/>
    </source>
</evidence>
<evidence type="ECO:0000256" key="3">
    <source>
        <dbReference type="ARBA" id="ARBA00006667"/>
    </source>
</evidence>
<dbReference type="Proteomes" id="UP001140562">
    <property type="component" value="Unassembled WGS sequence"/>
</dbReference>
<proteinExistence type="inferred from homology"/>
<evidence type="ECO:0000256" key="7">
    <source>
        <dbReference type="ARBA" id="ARBA00022617"/>
    </source>
</evidence>
<dbReference type="PANTHER" id="PTHR47669">
    <property type="entry name" value="PHOSPHATIDYLINOSITOL TRANSFER PROTEIN SFH5"/>
    <property type="match status" value="1"/>
</dbReference>
<evidence type="ECO:0000259" key="18">
    <source>
        <dbReference type="PROSITE" id="PS50191"/>
    </source>
</evidence>
<comment type="similarity">
    <text evidence="3 16">Belongs to the SFH5 family.</text>
</comment>
<evidence type="ECO:0000256" key="13">
    <source>
        <dbReference type="ARBA" id="ARBA00023136"/>
    </source>
</evidence>
<dbReference type="GO" id="GO:0046872">
    <property type="term" value="F:metal ion binding"/>
    <property type="evidence" value="ECO:0007669"/>
    <property type="project" value="UniProtKB-KW"/>
</dbReference>
<evidence type="ECO:0000313" key="19">
    <source>
        <dbReference type="EMBL" id="KAJ4335751.1"/>
    </source>
</evidence>
<dbReference type="EMBL" id="JAPEUV010000057">
    <property type="protein sequence ID" value="KAJ4335751.1"/>
    <property type="molecule type" value="Genomic_DNA"/>
</dbReference>
<reference evidence="19" key="1">
    <citation type="submission" date="2022-10" db="EMBL/GenBank/DDBJ databases">
        <title>Tapping the CABI collections for fungal endophytes: first genome assemblies for Collariella, Neodidymelliopsis, Ascochyta clinopodiicola, Didymella pomorum, Didymosphaeria variabile, Neocosmospora piperis and Neocucurbitaria cava.</title>
        <authorList>
            <person name="Hill R."/>
        </authorList>
    </citation>
    <scope>NUCLEOTIDE SEQUENCE</scope>
    <source>
        <strain evidence="19">IMI 360193</strain>
    </source>
</reference>
<dbReference type="InterPro" id="IPR001251">
    <property type="entry name" value="CRAL-TRIO_dom"/>
</dbReference>
<keyword evidence="5 16" id="KW-0813">Transport</keyword>
<dbReference type="GO" id="GO:0005789">
    <property type="term" value="C:endoplasmic reticulum membrane"/>
    <property type="evidence" value="ECO:0007669"/>
    <property type="project" value="UniProtKB-SubCell"/>
</dbReference>
<evidence type="ECO:0000256" key="16">
    <source>
        <dbReference type="RuleBase" id="RU367059"/>
    </source>
</evidence>
<dbReference type="AlphaFoldDB" id="A0A9W9BZC0"/>
<evidence type="ECO:0000256" key="9">
    <source>
        <dbReference type="ARBA" id="ARBA00022824"/>
    </source>
</evidence>
<dbReference type="InterPro" id="IPR036273">
    <property type="entry name" value="CRAL/TRIO_N_dom_sf"/>
</dbReference>
<dbReference type="PROSITE" id="PS50191">
    <property type="entry name" value="CRAL_TRIO"/>
    <property type="match status" value="1"/>
</dbReference>
<name>A0A9W9BZC0_9PLEO</name>
<evidence type="ECO:0000313" key="20">
    <source>
        <dbReference type="Proteomes" id="UP001140562"/>
    </source>
</evidence>
<dbReference type="GO" id="GO:0017157">
    <property type="term" value="P:regulation of exocytosis"/>
    <property type="evidence" value="ECO:0007669"/>
    <property type="project" value="TreeGrafter"/>
</dbReference>
<evidence type="ECO:0000256" key="12">
    <source>
        <dbReference type="ARBA" id="ARBA00023055"/>
    </source>
</evidence>
<keyword evidence="12 16" id="KW-0445">Lipid transport</keyword>
<organism evidence="19 20">
    <name type="scientific">Didymella glomerata</name>
    <dbReference type="NCBI Taxonomy" id="749621"/>
    <lineage>
        <taxon>Eukaryota</taxon>
        <taxon>Fungi</taxon>
        <taxon>Dikarya</taxon>
        <taxon>Ascomycota</taxon>
        <taxon>Pezizomycotina</taxon>
        <taxon>Dothideomycetes</taxon>
        <taxon>Pleosporomycetidae</taxon>
        <taxon>Pleosporales</taxon>
        <taxon>Pleosporineae</taxon>
        <taxon>Didymellaceae</taxon>
        <taxon>Didymella</taxon>
    </lineage>
</organism>
<dbReference type="GO" id="GO:0005829">
    <property type="term" value="C:cytosol"/>
    <property type="evidence" value="ECO:0007669"/>
    <property type="project" value="TreeGrafter"/>
</dbReference>
<dbReference type="FunFam" id="3.40.525.10:FF:000018">
    <property type="entry name" value="Phosphatidylinositol transfer protein SFH5"/>
    <property type="match status" value="1"/>
</dbReference>
<keyword evidence="10 16" id="KW-0492">Microsome</keyword>
<dbReference type="Pfam" id="PF00650">
    <property type="entry name" value="CRAL_TRIO"/>
    <property type="match status" value="1"/>
</dbReference>
<keyword evidence="20" id="KW-1185">Reference proteome</keyword>
<feature type="region of interest" description="Disordered" evidence="17">
    <location>
        <begin position="84"/>
        <end position="124"/>
    </location>
</feature>
<protein>
    <recommendedName>
        <fullName evidence="4 16">Phosphatidylinositol transfer protein SFH5</fullName>
        <shortName evidence="16">PITP SFH5</shortName>
    </recommendedName>
</protein>
<keyword evidence="8" id="KW-0479">Metal-binding</keyword>
<dbReference type="PANTHER" id="PTHR47669:SF1">
    <property type="entry name" value="PHOSPHATIDYLINOSITOL TRANSFER PROTEIN SFH5"/>
    <property type="match status" value="1"/>
</dbReference>
<keyword evidence="9 16" id="KW-0256">Endoplasmic reticulum</keyword>
<keyword evidence="13 16" id="KW-0472">Membrane</keyword>
<dbReference type="SUPFAM" id="SSF46938">
    <property type="entry name" value="CRAL/TRIO N-terminal domain"/>
    <property type="match status" value="1"/>
</dbReference>
<dbReference type="GO" id="GO:0032541">
    <property type="term" value="C:cortical endoplasmic reticulum"/>
    <property type="evidence" value="ECO:0007669"/>
    <property type="project" value="TreeGrafter"/>
</dbReference>
<comment type="caution">
    <text evidence="19">The sequence shown here is derived from an EMBL/GenBank/DDBJ whole genome shotgun (WGS) entry which is preliminary data.</text>
</comment>
<feature type="compositionally biased region" description="Low complexity" evidence="17">
    <location>
        <begin position="97"/>
        <end position="124"/>
    </location>
</feature>
<comment type="cofactor">
    <cofactor evidence="1">
        <name>heme b</name>
        <dbReference type="ChEBI" id="CHEBI:60344"/>
    </cofactor>
</comment>
<accession>A0A9W9BZC0</accession>
<evidence type="ECO:0000256" key="17">
    <source>
        <dbReference type="SAM" id="MobiDB-lite"/>
    </source>
</evidence>
<evidence type="ECO:0000256" key="14">
    <source>
        <dbReference type="ARBA" id="ARBA00024146"/>
    </source>
</evidence>
<sequence>MAENVKPEAPAQGAGAPLGDATEKQNEPVAPQSTEVEEKGLEASTEKKEVDELAKDTADLNLDEKKPLDPMPIVAPQPAVGVESMPTEASQKASDQVPITTTGPSTVPTVGDSGTAAGAAGSAPGVTTDATGAVVSNESVHAAPAAPAATGASSWPETAADHPLTHFYDVFEKLTEESGHNEVYGVTLTKSDEFHTKLILQKFLRANANDLDKAKQQLLETLKWRKEFDPTKAAGESFDKTKFDGLGYIIEVDGVPESENKKDIVTFNIYGAVKDNKATFGDLDAFLRWRVGLMEKSIQKLNLSHATQPIPNYNEGPDPYQGFQVHDYLQVSFLRQDPLVKAATKKTIEVLGRYYPETLSRKFFVNVPVVMGWLFNATKLFIAKETVKKFTVLSYGNQLAGELGQSIPKEYGGTQGALSEVGEGMQFAV</sequence>
<comment type="catalytic activity">
    <reaction evidence="14">
        <text>a 1,2-diacyl-sn-glycero-3-phospho-(1D-myo-inositol)(in) = a 1,2-diacyl-sn-glycero-3-phospho-(1D-myo-inositol)(out)</text>
        <dbReference type="Rhea" id="RHEA:38691"/>
        <dbReference type="ChEBI" id="CHEBI:57880"/>
    </reaction>
    <physiologicalReaction direction="left-to-right" evidence="14">
        <dbReference type="Rhea" id="RHEA:38692"/>
    </physiologicalReaction>
</comment>
<dbReference type="CDD" id="cd00170">
    <property type="entry name" value="SEC14"/>
    <property type="match status" value="1"/>
</dbReference>
<dbReference type="InterPro" id="IPR036865">
    <property type="entry name" value="CRAL-TRIO_dom_sf"/>
</dbReference>
<feature type="region of interest" description="Disordered" evidence="17">
    <location>
        <begin position="1"/>
        <end position="72"/>
    </location>
</feature>
<evidence type="ECO:0000256" key="15">
    <source>
        <dbReference type="ARBA" id="ARBA00024180"/>
    </source>
</evidence>
<keyword evidence="11" id="KW-0408">Iron</keyword>
<evidence type="ECO:0000256" key="5">
    <source>
        <dbReference type="ARBA" id="ARBA00022448"/>
    </source>
</evidence>
<keyword evidence="7" id="KW-0349">Heme</keyword>
<dbReference type="InterPro" id="IPR011074">
    <property type="entry name" value="CRAL/TRIO_N_dom"/>
</dbReference>
<keyword evidence="6 16" id="KW-0963">Cytoplasm</keyword>
<evidence type="ECO:0000256" key="1">
    <source>
        <dbReference type="ARBA" id="ARBA00001970"/>
    </source>
</evidence>
<dbReference type="GO" id="GO:0043001">
    <property type="term" value="P:Golgi to plasma membrane protein transport"/>
    <property type="evidence" value="ECO:0007669"/>
    <property type="project" value="TreeGrafter"/>
</dbReference>
<evidence type="ECO:0000256" key="11">
    <source>
        <dbReference type="ARBA" id="ARBA00023004"/>
    </source>
</evidence>
<dbReference type="SMART" id="SM00516">
    <property type="entry name" value="SEC14"/>
    <property type="match status" value="1"/>
</dbReference>
<dbReference type="GO" id="GO:0008526">
    <property type="term" value="F:phosphatidylinositol transfer activity"/>
    <property type="evidence" value="ECO:0007669"/>
    <property type="project" value="UniProtKB-UniRule"/>
</dbReference>
<dbReference type="GO" id="GO:0005886">
    <property type="term" value="C:plasma membrane"/>
    <property type="evidence" value="ECO:0007669"/>
    <property type="project" value="TreeGrafter"/>
</dbReference>
<feature type="domain" description="CRAL-TRIO" evidence="18">
    <location>
        <begin position="284"/>
        <end position="419"/>
    </location>
</feature>
<feature type="compositionally biased region" description="Basic and acidic residues" evidence="17">
    <location>
        <begin position="36"/>
        <end position="68"/>
    </location>
</feature>
<evidence type="ECO:0000256" key="10">
    <source>
        <dbReference type="ARBA" id="ARBA00022848"/>
    </source>
</evidence>
<comment type="subcellular location">
    <subcellularLocation>
        <location evidence="16">Cytoplasm</location>
    </subcellularLocation>
    <subcellularLocation>
        <location evidence="2 16">Endoplasmic reticulum membrane</location>
        <topology evidence="2 16">Peripheral membrane protein</topology>
    </subcellularLocation>
    <subcellularLocation>
        <location evidence="16">Microsome membrane</location>
        <topology evidence="16">Peripheral membrane protein</topology>
    </subcellularLocation>
</comment>
<dbReference type="Pfam" id="PF03765">
    <property type="entry name" value="CRAL_TRIO_N"/>
    <property type="match status" value="1"/>
</dbReference>
<evidence type="ECO:0000256" key="6">
    <source>
        <dbReference type="ARBA" id="ARBA00022490"/>
    </source>
</evidence>
<evidence type="ECO:0000256" key="4">
    <source>
        <dbReference type="ARBA" id="ARBA00018320"/>
    </source>
</evidence>